<protein>
    <submittedName>
        <fullName evidence="2">Tagatose-6-phosphate ketose</fullName>
    </submittedName>
</protein>
<dbReference type="RefSeq" id="WP_265590962.1">
    <property type="nucleotide sequence ID" value="NZ_BQKC01000001.1"/>
</dbReference>
<keyword evidence="3" id="KW-1185">Reference proteome</keyword>
<sequence>MLENDIAQLVRENAPTVASQIRRQPKLWEKVLDLYREVEPDVNALVGRARAAAGVLGGDTPEDGVDGTLTVVLTGSGSALDAAVSAAEGLSVSGVGGCDYLCAAAEDLARAPKDTLRDAEHVLLVALSCGDDAALGQAVAAVRANVKGLFVLGLTCDPADGIASAVVPDEDGLVIALPDVASAADGRATAEASLEPADLAGFTCLTLMANLCLGADDLRAKDNWTRIAVRMGEMVVMRETALSSLVLEPFDSLVFLASGTHFQGVAREAVVQAANFAGLGRGGVSPQVSRGDLVSAAGDGDVTHDALAVAFIGGSDDEKASQVASLKSLDGAENGCTPVAVQQDVAPVYPGRAFSFDGFAAIPAAYLALPYLMAAQVLLLMASVK</sequence>
<dbReference type="Proteomes" id="UP001055025">
    <property type="component" value="Unassembled WGS sequence"/>
</dbReference>
<evidence type="ECO:0000313" key="3">
    <source>
        <dbReference type="Proteomes" id="UP001055025"/>
    </source>
</evidence>
<name>A0AAV5B3T5_9ACTN</name>
<proteinExistence type="predicted"/>
<comment type="caution">
    <text evidence="2">The sequence shown here is derived from an EMBL/GenBank/DDBJ whole genome shotgun (WGS) entry which is preliminary data.</text>
</comment>
<dbReference type="EMBL" id="BQKC01000001">
    <property type="protein sequence ID" value="GJM55917.1"/>
    <property type="molecule type" value="Genomic_DNA"/>
</dbReference>
<keyword evidence="1" id="KW-1133">Transmembrane helix</keyword>
<organism evidence="2 3">
    <name type="scientific">Granulimonas faecalis</name>
    <dbReference type="NCBI Taxonomy" id="2894155"/>
    <lineage>
        <taxon>Bacteria</taxon>
        <taxon>Bacillati</taxon>
        <taxon>Actinomycetota</taxon>
        <taxon>Coriobacteriia</taxon>
        <taxon>Coriobacteriales</taxon>
        <taxon>Kribbibacteriaceae</taxon>
        <taxon>Granulimonas</taxon>
    </lineage>
</organism>
<evidence type="ECO:0000313" key="2">
    <source>
        <dbReference type="EMBL" id="GJM55917.1"/>
    </source>
</evidence>
<keyword evidence="1" id="KW-0812">Transmembrane</keyword>
<accession>A0AAV5B3T5</accession>
<evidence type="ECO:0000256" key="1">
    <source>
        <dbReference type="SAM" id="Phobius"/>
    </source>
</evidence>
<gene>
    <name evidence="2" type="ORF">ATOP_15720</name>
</gene>
<dbReference type="AlphaFoldDB" id="A0AAV5B3T5"/>
<reference evidence="2" key="1">
    <citation type="journal article" date="2022" name="Int. J. Syst. Evol. Microbiol.">
        <title>Granulimonas faecalis gen. nov., sp. nov., and Leptogranulimonas caecicola gen. nov., sp. nov., novel lactate-producing Atopobiaceae bacteria isolated from mouse intestines, and an emended description of the family Atopobiaceae.</title>
        <authorList>
            <person name="Morinaga K."/>
            <person name="Kusada H."/>
            <person name="Sakamoto S."/>
            <person name="Murakami T."/>
            <person name="Toyoda A."/>
            <person name="Mori H."/>
            <person name="Meng X.Y."/>
            <person name="Takashino M."/>
            <person name="Murotomi K."/>
            <person name="Tamaki H."/>
        </authorList>
    </citation>
    <scope>NUCLEOTIDE SEQUENCE</scope>
    <source>
        <strain evidence="2">OPF53</strain>
    </source>
</reference>
<feature type="transmembrane region" description="Helical" evidence="1">
    <location>
        <begin position="364"/>
        <end position="384"/>
    </location>
</feature>
<keyword evidence="1" id="KW-0472">Membrane</keyword>
<dbReference type="Gene3D" id="3.40.50.10490">
    <property type="entry name" value="Glucose-6-phosphate isomerase like protein, domain 1"/>
    <property type="match status" value="1"/>
</dbReference>